<evidence type="ECO:0000313" key="8">
    <source>
        <dbReference type="Proteomes" id="UP000245926"/>
    </source>
</evidence>
<dbReference type="GO" id="GO:0006099">
    <property type="term" value="P:tricarboxylic acid cycle"/>
    <property type="evidence" value="ECO:0007669"/>
    <property type="project" value="UniProtKB-KW"/>
</dbReference>
<dbReference type="GO" id="GO:0009361">
    <property type="term" value="C:succinate-CoA ligase complex (ADP-forming)"/>
    <property type="evidence" value="ECO:0007669"/>
    <property type="project" value="TreeGrafter"/>
</dbReference>
<evidence type="ECO:0000256" key="4">
    <source>
        <dbReference type="PIRSR" id="PIRSR001553-1"/>
    </source>
</evidence>
<dbReference type="InterPro" id="IPR016102">
    <property type="entry name" value="Succinyl-CoA_synth-like"/>
</dbReference>
<dbReference type="Pfam" id="PF00549">
    <property type="entry name" value="Ligase_CoA"/>
    <property type="match status" value="1"/>
</dbReference>
<dbReference type="InterPro" id="IPR036291">
    <property type="entry name" value="NAD(P)-bd_dom_sf"/>
</dbReference>
<dbReference type="Gene3D" id="3.40.50.720">
    <property type="entry name" value="NAD(P)-binding Rossmann-like Domain"/>
    <property type="match status" value="1"/>
</dbReference>
<reference evidence="8" key="1">
    <citation type="submission" date="2018-05" db="EMBL/GenBank/DDBJ databases">
        <title>Complete Genome Sequence of Methylobacterium sp. 17SD2-17.</title>
        <authorList>
            <person name="Srinivasan S."/>
        </authorList>
    </citation>
    <scope>NUCLEOTIDE SEQUENCE [LARGE SCALE GENOMIC DNA]</scope>
    <source>
        <strain evidence="8">17SD2-17</strain>
    </source>
</reference>
<protein>
    <submittedName>
        <fullName evidence="7">Succinyl-CoA synthetase subunit alpha</fullName>
    </submittedName>
</protein>
<proteinExistence type="predicted"/>
<evidence type="ECO:0000256" key="2">
    <source>
        <dbReference type="ARBA" id="ARBA00022598"/>
    </source>
</evidence>
<dbReference type="SUPFAM" id="SSF51735">
    <property type="entry name" value="NAD(P)-binding Rossmann-fold domains"/>
    <property type="match status" value="1"/>
</dbReference>
<name>A0A2U8WFD8_9HYPH</name>
<dbReference type="SMART" id="SM00881">
    <property type="entry name" value="CoA_binding"/>
    <property type="match status" value="1"/>
</dbReference>
<dbReference type="InterPro" id="IPR003781">
    <property type="entry name" value="CoA-bd"/>
</dbReference>
<dbReference type="GO" id="GO:0004776">
    <property type="term" value="F:succinate-CoA ligase (GDP-forming) activity"/>
    <property type="evidence" value="ECO:0007669"/>
    <property type="project" value="TreeGrafter"/>
</dbReference>
<dbReference type="KEGG" id="mets:DK389_30395"/>
<dbReference type="OrthoDB" id="9807196at2"/>
<dbReference type="AlphaFoldDB" id="A0A2U8WFD8"/>
<dbReference type="Gene3D" id="3.40.50.261">
    <property type="entry name" value="Succinyl-CoA synthetase domains"/>
    <property type="match status" value="1"/>
</dbReference>
<keyword evidence="2" id="KW-0436">Ligase</keyword>
<evidence type="ECO:0000256" key="5">
    <source>
        <dbReference type="SAM" id="MobiDB-lite"/>
    </source>
</evidence>
<dbReference type="InterPro" id="IPR005811">
    <property type="entry name" value="SUCC_ACL_C"/>
</dbReference>
<evidence type="ECO:0000313" key="7">
    <source>
        <dbReference type="EMBL" id="AWN44887.1"/>
    </source>
</evidence>
<dbReference type="PANTHER" id="PTHR11117:SF2">
    <property type="entry name" value="SUCCINATE--COA LIGASE [ADP_GDP-FORMING] SUBUNIT ALPHA, MITOCHONDRIAL"/>
    <property type="match status" value="1"/>
</dbReference>
<feature type="region of interest" description="Disordered" evidence="5">
    <location>
        <begin position="279"/>
        <end position="303"/>
    </location>
</feature>
<dbReference type="GO" id="GO:0004775">
    <property type="term" value="F:succinate-CoA ligase (ADP-forming) activity"/>
    <property type="evidence" value="ECO:0007669"/>
    <property type="project" value="TreeGrafter"/>
</dbReference>
<evidence type="ECO:0000256" key="3">
    <source>
        <dbReference type="ARBA" id="ARBA00022741"/>
    </source>
</evidence>
<dbReference type="Pfam" id="PF02629">
    <property type="entry name" value="CoA_binding"/>
    <property type="match status" value="1"/>
</dbReference>
<feature type="domain" description="CoA-binding" evidence="6">
    <location>
        <begin position="2"/>
        <end position="98"/>
    </location>
</feature>
<dbReference type="PANTHER" id="PTHR11117">
    <property type="entry name" value="SUCCINYL-COA LIGASE SUBUNIT ALPHA"/>
    <property type="match status" value="1"/>
</dbReference>
<dbReference type="InterPro" id="IPR005810">
    <property type="entry name" value="CoA_lig_alpha"/>
</dbReference>
<evidence type="ECO:0000259" key="6">
    <source>
        <dbReference type="SMART" id="SM00881"/>
    </source>
</evidence>
<keyword evidence="8" id="KW-1185">Reference proteome</keyword>
<dbReference type="Proteomes" id="UP000245926">
    <property type="component" value="Chromosome"/>
</dbReference>
<sequence length="303" mass="31112">MIYRQHARVLVQGMTGKQGSFWTEKMLACGTQVVAGVNPKRAGERHLGLPVYATARAAMAETPFDWAVMFIPPAAAREAALDAIEAGAKTVVILTEHIPARDVIAIHHAAARRGTRIVGPNTAGIVTPGEGFVGIMPGHNGNIFQPGEVGVISRSGSLGTLICLNLTRAGIGQSAFLGIGGDPMIGTTTRDALEALDRDAGTRAIVMVGEIGGSMEEEAAAYAAGMSKPVVSFIAGRASPPGKKMGHAGAIVSGAFGSYAGKRRALEAAGVAVADTPGEIPHLLNLPRPRPADPASLGRHPAG</sequence>
<feature type="active site" description="Tele-phosphohistidine intermediate" evidence="4">
    <location>
        <position position="247"/>
    </location>
</feature>
<evidence type="ECO:0000256" key="1">
    <source>
        <dbReference type="ARBA" id="ARBA00022532"/>
    </source>
</evidence>
<gene>
    <name evidence="7" type="ORF">DK389_30395</name>
</gene>
<accession>A0A2U8WFD8</accession>
<organism evidence="7 8">
    <name type="scientific">Methylobacterium durans</name>
    <dbReference type="NCBI Taxonomy" id="2202825"/>
    <lineage>
        <taxon>Bacteria</taxon>
        <taxon>Pseudomonadati</taxon>
        <taxon>Pseudomonadota</taxon>
        <taxon>Alphaproteobacteria</taxon>
        <taxon>Hyphomicrobiales</taxon>
        <taxon>Methylobacteriaceae</taxon>
        <taxon>Methylobacterium</taxon>
    </lineage>
</organism>
<dbReference type="EMBL" id="CP029550">
    <property type="protein sequence ID" value="AWN44887.1"/>
    <property type="molecule type" value="Genomic_DNA"/>
</dbReference>
<dbReference type="GO" id="GO:0000166">
    <property type="term" value="F:nucleotide binding"/>
    <property type="evidence" value="ECO:0007669"/>
    <property type="project" value="UniProtKB-KW"/>
</dbReference>
<dbReference type="PRINTS" id="PR01798">
    <property type="entry name" value="SCOASYNTHASE"/>
</dbReference>
<keyword evidence="3" id="KW-0547">Nucleotide-binding</keyword>
<keyword evidence="1" id="KW-0816">Tricarboxylic acid cycle</keyword>
<dbReference type="PIRSF" id="PIRSF001553">
    <property type="entry name" value="SucCS_alpha"/>
    <property type="match status" value="1"/>
</dbReference>
<dbReference type="SUPFAM" id="SSF52210">
    <property type="entry name" value="Succinyl-CoA synthetase domains"/>
    <property type="match status" value="1"/>
</dbReference>